<feature type="domain" description="Peptidase M20 dimerisation" evidence="7">
    <location>
        <begin position="167"/>
        <end position="262"/>
    </location>
</feature>
<sequence length="382" mass="41236">MTQLNFDELAALIRCNSHSKNKVNVDQHGEQMIELLAPLGFSLTRYQRDNIGDHLLFHTPKQAGRKVLLLGHLDTVFPEGTFTQFQQDSEWVYGPGVCDMKGGNFVALNALRELRKQCGPLYNVDFLLVSDEEIGSDDSQALTSELAKNYDACLVFEAAGKDHEVVVARKGIATFDITVTGKAAHAGNHYSDGIDANFALANLLLEMTSLTNLKLGSTVNVGKISGGLGANTISPKANMLVEARFTTQTEQQRLLKGIENICLAVEITGVEITISGGLQRPVMAPTPPQAQLLEEIAEILQHDLPVEHRGGVSDANTVSAAGIPTLDGFGPYGDGDHTMHERALKSSFELRVAQVTRILIAWCHGKDVATNTHVASALAPST</sequence>
<feature type="active site" evidence="6">
    <location>
        <position position="74"/>
    </location>
</feature>
<evidence type="ECO:0000256" key="4">
    <source>
        <dbReference type="ARBA" id="ARBA00022833"/>
    </source>
</evidence>
<comment type="cofactor">
    <cofactor evidence="1">
        <name>Zn(2+)</name>
        <dbReference type="ChEBI" id="CHEBI:29105"/>
    </cofactor>
</comment>
<dbReference type="PANTHER" id="PTHR43808">
    <property type="entry name" value="ACETYLORNITHINE DEACETYLASE"/>
    <property type="match status" value="1"/>
</dbReference>
<evidence type="ECO:0000256" key="1">
    <source>
        <dbReference type="ARBA" id="ARBA00001947"/>
    </source>
</evidence>
<proteinExistence type="predicted"/>
<dbReference type="RefSeq" id="WP_138597842.1">
    <property type="nucleotide sequence ID" value="NZ_PNCK01000065.1"/>
</dbReference>
<dbReference type="Gene3D" id="3.40.630.10">
    <property type="entry name" value="Zn peptidases"/>
    <property type="match status" value="1"/>
</dbReference>
<protein>
    <submittedName>
        <fullName evidence="9">Peptidase M20</fullName>
    </submittedName>
</protein>
<keyword evidence="3" id="KW-0378">Hydrolase</keyword>
<dbReference type="InterPro" id="IPR036264">
    <property type="entry name" value="Bact_exopeptidase_dim_dom"/>
</dbReference>
<reference evidence="9" key="3">
    <citation type="submission" date="2019-09" db="EMBL/GenBank/DDBJ databases">
        <title>Co-occurence of chitin degradation, pigmentation and bioactivity in marine Pseudoalteromonas.</title>
        <authorList>
            <person name="Sonnenschein E.C."/>
            <person name="Bech P.K."/>
        </authorList>
    </citation>
    <scope>NUCLEOTIDE SEQUENCE</scope>
    <source>
        <strain evidence="9">S2231</strain>
        <strain evidence="8 10">S2233</strain>
    </source>
</reference>
<keyword evidence="10" id="KW-1185">Reference proteome</keyword>
<dbReference type="Gene3D" id="3.30.70.360">
    <property type="match status" value="1"/>
</dbReference>
<evidence type="ECO:0000256" key="6">
    <source>
        <dbReference type="PIRSR" id="PIRSR037238-1"/>
    </source>
</evidence>
<dbReference type="SUPFAM" id="SSF55031">
    <property type="entry name" value="Bacterial exopeptidase dimerisation domain"/>
    <property type="match status" value="1"/>
</dbReference>
<dbReference type="Pfam" id="PF01546">
    <property type="entry name" value="Peptidase_M20"/>
    <property type="match status" value="1"/>
</dbReference>
<evidence type="ECO:0000256" key="3">
    <source>
        <dbReference type="ARBA" id="ARBA00022801"/>
    </source>
</evidence>
<name>A0A5S3XRG7_9GAMM</name>
<evidence type="ECO:0000313" key="8">
    <source>
        <dbReference type="EMBL" id="TMP40961.1"/>
    </source>
</evidence>
<feature type="active site" description="Proton acceptor" evidence="6">
    <location>
        <position position="132"/>
    </location>
</feature>
<keyword evidence="2" id="KW-0479">Metal-binding</keyword>
<keyword evidence="5" id="KW-0170">Cobalt</keyword>
<dbReference type="InterPro" id="IPR001261">
    <property type="entry name" value="ArgE/DapE_CS"/>
</dbReference>
<evidence type="ECO:0000313" key="10">
    <source>
        <dbReference type="Proteomes" id="UP000305730"/>
    </source>
</evidence>
<gene>
    <name evidence="9" type="ORF">CWB96_06600</name>
    <name evidence="8" type="ORF">CWB97_16535</name>
</gene>
<dbReference type="PANTHER" id="PTHR43808:SF9">
    <property type="entry name" value="BLL0789 PROTEIN"/>
    <property type="match status" value="1"/>
</dbReference>
<dbReference type="EMBL" id="PNCL01000025">
    <property type="protein sequence ID" value="TMP60377.1"/>
    <property type="molecule type" value="Genomic_DNA"/>
</dbReference>
<keyword evidence="4" id="KW-0862">Zinc</keyword>
<evidence type="ECO:0000256" key="5">
    <source>
        <dbReference type="ARBA" id="ARBA00023285"/>
    </source>
</evidence>
<evidence type="ECO:0000259" key="7">
    <source>
        <dbReference type="Pfam" id="PF07687"/>
    </source>
</evidence>
<dbReference type="SUPFAM" id="SSF53187">
    <property type="entry name" value="Zn-dependent exopeptidases"/>
    <property type="match status" value="1"/>
</dbReference>
<dbReference type="EMBL" id="PNCK01000065">
    <property type="protein sequence ID" value="TMP40961.1"/>
    <property type="molecule type" value="Genomic_DNA"/>
</dbReference>
<dbReference type="InterPro" id="IPR050072">
    <property type="entry name" value="Peptidase_M20A"/>
</dbReference>
<dbReference type="PROSITE" id="PS00758">
    <property type="entry name" value="ARGE_DAPE_CPG2_1"/>
    <property type="match status" value="1"/>
</dbReference>
<accession>A0A5S3XRG7</accession>
<dbReference type="GO" id="GO:0016787">
    <property type="term" value="F:hydrolase activity"/>
    <property type="evidence" value="ECO:0007669"/>
    <property type="project" value="UniProtKB-KW"/>
</dbReference>
<reference evidence="10 11" key="1">
    <citation type="submission" date="2017-12" db="EMBL/GenBank/DDBJ databases">
        <authorList>
            <person name="Paulsen S."/>
            <person name="Gram L.K."/>
        </authorList>
    </citation>
    <scope>NUCLEOTIDE SEQUENCE [LARGE SCALE GENOMIC DNA]</scope>
    <source>
        <strain evidence="9 11">S2231</strain>
        <strain evidence="8 10">S2233</strain>
    </source>
</reference>
<evidence type="ECO:0000256" key="2">
    <source>
        <dbReference type="ARBA" id="ARBA00022723"/>
    </source>
</evidence>
<dbReference type="AlphaFoldDB" id="A0A5S3XRG7"/>
<dbReference type="InterPro" id="IPR011650">
    <property type="entry name" value="Peptidase_M20_dimer"/>
</dbReference>
<dbReference type="OrthoDB" id="9776600at2"/>
<dbReference type="Proteomes" id="UP000305730">
    <property type="component" value="Unassembled WGS sequence"/>
</dbReference>
<organism evidence="9 11">
    <name type="scientific">Pseudoalteromonas citrea</name>
    <dbReference type="NCBI Taxonomy" id="43655"/>
    <lineage>
        <taxon>Bacteria</taxon>
        <taxon>Pseudomonadati</taxon>
        <taxon>Pseudomonadota</taxon>
        <taxon>Gammaproteobacteria</taxon>
        <taxon>Alteromonadales</taxon>
        <taxon>Pseudoalteromonadaceae</taxon>
        <taxon>Pseudoalteromonas</taxon>
    </lineage>
</organism>
<evidence type="ECO:0000313" key="9">
    <source>
        <dbReference type="EMBL" id="TMP60377.1"/>
    </source>
</evidence>
<evidence type="ECO:0000313" key="11">
    <source>
        <dbReference type="Proteomes" id="UP000307706"/>
    </source>
</evidence>
<comment type="caution">
    <text evidence="9">The sequence shown here is derived from an EMBL/GenBank/DDBJ whole genome shotgun (WGS) entry which is preliminary data.</text>
</comment>
<dbReference type="PIRSF" id="PIRSF037238">
    <property type="entry name" value="Carboxypeptidase_G2"/>
    <property type="match status" value="1"/>
</dbReference>
<dbReference type="InterPro" id="IPR017150">
    <property type="entry name" value="Pept_M20_glutamate_carboxypep"/>
</dbReference>
<dbReference type="GO" id="GO:0046872">
    <property type="term" value="F:metal ion binding"/>
    <property type="evidence" value="ECO:0007669"/>
    <property type="project" value="UniProtKB-KW"/>
</dbReference>
<dbReference type="Pfam" id="PF07687">
    <property type="entry name" value="M20_dimer"/>
    <property type="match status" value="1"/>
</dbReference>
<dbReference type="InterPro" id="IPR002933">
    <property type="entry name" value="Peptidase_M20"/>
</dbReference>
<reference evidence="11" key="2">
    <citation type="submission" date="2019-06" db="EMBL/GenBank/DDBJ databases">
        <title>Co-occurence of chitin degradation, pigmentation and bioactivity in marine Pseudoalteromonas.</title>
        <authorList>
            <person name="Sonnenschein E.C."/>
            <person name="Bech P.K."/>
        </authorList>
    </citation>
    <scope>NUCLEOTIDE SEQUENCE [LARGE SCALE GENOMIC DNA]</scope>
    <source>
        <strain evidence="11">S2231</strain>
    </source>
</reference>
<dbReference type="CDD" id="cd03885">
    <property type="entry name" value="M20_CPDG2"/>
    <property type="match status" value="1"/>
</dbReference>
<dbReference type="Proteomes" id="UP000307706">
    <property type="component" value="Unassembled WGS sequence"/>
</dbReference>